<evidence type="ECO:0000256" key="2">
    <source>
        <dbReference type="ARBA" id="ARBA00023125"/>
    </source>
</evidence>
<dbReference type="Proteomes" id="UP001596353">
    <property type="component" value="Unassembled WGS sequence"/>
</dbReference>
<gene>
    <name evidence="5" type="ORF">ACFQFQ_22205</name>
</gene>
<keyword evidence="2" id="KW-0238">DNA-binding</keyword>
<accession>A0ABW2B7M6</accession>
<reference evidence="6" key="1">
    <citation type="journal article" date="2019" name="Int. J. Syst. Evol. Microbiol.">
        <title>The Global Catalogue of Microorganisms (GCM) 10K type strain sequencing project: providing services to taxonomists for standard genome sequencing and annotation.</title>
        <authorList>
            <consortium name="The Broad Institute Genomics Platform"/>
            <consortium name="The Broad Institute Genome Sequencing Center for Infectious Disease"/>
            <person name="Wu L."/>
            <person name="Ma J."/>
        </authorList>
    </citation>
    <scope>NUCLEOTIDE SEQUENCE [LARGE SCALE GENOMIC DNA]</scope>
    <source>
        <strain evidence="6">CCUG 66188</strain>
    </source>
</reference>
<dbReference type="SUPFAM" id="SSF48008">
    <property type="entry name" value="GntR ligand-binding domain-like"/>
    <property type="match status" value="1"/>
</dbReference>
<dbReference type="InterPro" id="IPR008920">
    <property type="entry name" value="TF_FadR/GntR_C"/>
</dbReference>
<evidence type="ECO:0000313" key="6">
    <source>
        <dbReference type="Proteomes" id="UP001596353"/>
    </source>
</evidence>
<sequence length="174" mass="19956">MTLEANRGAWVSKITQEDLDEVFPVMGALEALSGELACKHITDAEIRKVRTLHNEMVKYYQKRDLANYFAVNQRIHEAILAAARNDTLSSQYRSLATRVRRARYVANMTEERWAQATDEHEQIMQCLEARDGLHLSVVLKSHLENKLETVRQWLKDNELATSTSQRPASKASSR</sequence>
<name>A0ABW2B7M6_9RHOB</name>
<dbReference type="InterPro" id="IPR011711">
    <property type="entry name" value="GntR_C"/>
</dbReference>
<proteinExistence type="predicted"/>
<dbReference type="SMART" id="SM00895">
    <property type="entry name" value="FCD"/>
    <property type="match status" value="1"/>
</dbReference>
<keyword evidence="6" id="KW-1185">Reference proteome</keyword>
<dbReference type="PANTHER" id="PTHR43537:SF50">
    <property type="entry name" value="TRANSCRIPTIONAL REGULATORY PROTEIN"/>
    <property type="match status" value="1"/>
</dbReference>
<dbReference type="Pfam" id="PF07729">
    <property type="entry name" value="FCD"/>
    <property type="match status" value="1"/>
</dbReference>
<keyword evidence="3" id="KW-0804">Transcription</keyword>
<feature type="domain" description="GntR C-terminal" evidence="4">
    <location>
        <begin position="21"/>
        <end position="145"/>
    </location>
</feature>
<evidence type="ECO:0000259" key="4">
    <source>
        <dbReference type="SMART" id="SM00895"/>
    </source>
</evidence>
<keyword evidence="1" id="KW-0805">Transcription regulation</keyword>
<protein>
    <submittedName>
        <fullName evidence="5">GntR family transcriptional regulator</fullName>
    </submittedName>
</protein>
<dbReference type="PANTHER" id="PTHR43537">
    <property type="entry name" value="TRANSCRIPTIONAL REGULATOR, GNTR FAMILY"/>
    <property type="match status" value="1"/>
</dbReference>
<evidence type="ECO:0000256" key="1">
    <source>
        <dbReference type="ARBA" id="ARBA00023015"/>
    </source>
</evidence>
<evidence type="ECO:0000313" key="5">
    <source>
        <dbReference type="EMBL" id="MFC6761553.1"/>
    </source>
</evidence>
<dbReference type="EMBL" id="JBHSWG010000003">
    <property type="protein sequence ID" value="MFC6761553.1"/>
    <property type="molecule type" value="Genomic_DNA"/>
</dbReference>
<evidence type="ECO:0000256" key="3">
    <source>
        <dbReference type="ARBA" id="ARBA00023163"/>
    </source>
</evidence>
<organism evidence="5 6">
    <name type="scientific">Sulfitobacter porphyrae</name>
    <dbReference type="NCBI Taxonomy" id="1246864"/>
    <lineage>
        <taxon>Bacteria</taxon>
        <taxon>Pseudomonadati</taxon>
        <taxon>Pseudomonadota</taxon>
        <taxon>Alphaproteobacteria</taxon>
        <taxon>Rhodobacterales</taxon>
        <taxon>Roseobacteraceae</taxon>
        <taxon>Sulfitobacter</taxon>
    </lineage>
</organism>
<comment type="caution">
    <text evidence="5">The sequence shown here is derived from an EMBL/GenBank/DDBJ whole genome shotgun (WGS) entry which is preliminary data.</text>
</comment>
<dbReference type="Gene3D" id="1.20.120.530">
    <property type="entry name" value="GntR ligand-binding domain-like"/>
    <property type="match status" value="1"/>
</dbReference>